<dbReference type="PANTHER" id="PTHR35192:SF2">
    <property type="entry name" value="APPLE DOMAIN-CONTAINING PROTEIN"/>
    <property type="match status" value="1"/>
</dbReference>
<comment type="caution">
    <text evidence="3">The sequence shown here is derived from an EMBL/GenBank/DDBJ whole genome shotgun (WGS) entry which is preliminary data.</text>
</comment>
<dbReference type="AlphaFoldDB" id="A0A8H5BBA7"/>
<proteinExistence type="predicted"/>
<accession>A0A8H5BBA7</accession>
<dbReference type="InterPro" id="IPR048661">
    <property type="entry name" value="CPL1-like"/>
</dbReference>
<dbReference type="Proteomes" id="UP000541558">
    <property type="component" value="Unassembled WGS sequence"/>
</dbReference>
<protein>
    <recommendedName>
        <fullName evidence="2">Protein CPL1-like domain-containing protein</fullName>
    </recommendedName>
</protein>
<dbReference type="OrthoDB" id="439917at2759"/>
<feature type="signal peptide" evidence="1">
    <location>
        <begin position="1"/>
        <end position="21"/>
    </location>
</feature>
<dbReference type="PANTHER" id="PTHR35192">
    <property type="entry name" value="PROTEIN, PUTATIVE-RELATED"/>
    <property type="match status" value="1"/>
</dbReference>
<gene>
    <name evidence="3" type="ORF">D9611_010313</name>
</gene>
<keyword evidence="4" id="KW-1185">Reference proteome</keyword>
<dbReference type="InterPro" id="IPR038955">
    <property type="entry name" value="PriA/CPL1_fungi"/>
</dbReference>
<dbReference type="Pfam" id="PF21671">
    <property type="entry name" value="CPL1-like"/>
    <property type="match status" value="1"/>
</dbReference>
<name>A0A8H5BBA7_9AGAR</name>
<evidence type="ECO:0000313" key="3">
    <source>
        <dbReference type="EMBL" id="KAF5320106.1"/>
    </source>
</evidence>
<feature type="chain" id="PRO_5034519705" description="Protein CPL1-like domain-containing protein" evidence="1">
    <location>
        <begin position="22"/>
        <end position="218"/>
    </location>
</feature>
<evidence type="ECO:0000313" key="4">
    <source>
        <dbReference type="Proteomes" id="UP000541558"/>
    </source>
</evidence>
<organism evidence="3 4">
    <name type="scientific">Ephemerocybe angulata</name>
    <dbReference type="NCBI Taxonomy" id="980116"/>
    <lineage>
        <taxon>Eukaryota</taxon>
        <taxon>Fungi</taxon>
        <taxon>Dikarya</taxon>
        <taxon>Basidiomycota</taxon>
        <taxon>Agaricomycotina</taxon>
        <taxon>Agaricomycetes</taxon>
        <taxon>Agaricomycetidae</taxon>
        <taxon>Agaricales</taxon>
        <taxon>Agaricineae</taxon>
        <taxon>Psathyrellaceae</taxon>
        <taxon>Ephemerocybe</taxon>
    </lineage>
</organism>
<sequence length="218" mass="23254">MKTTFAGALLSLFALASAVAGKPELVDRTGDLHFTCPKSCKFPTHSEPHCSIIKPCGFDCTNGYLPHPLLFPTKCVCTWPFTECNGKCGIFKACPSKGHHKRDLPATNAQCPVGHSACGIVGRATGSWECIDTQKDLESCGGCLLSTTGAFDEQDGQDCTAIEGVSDVSCVRGSCMVKKCMHGYEVDESNSSCQPIERTKNKSLFSVAKDVLAVEYGA</sequence>
<keyword evidence="1" id="KW-0732">Signal</keyword>
<evidence type="ECO:0000259" key="2">
    <source>
        <dbReference type="Pfam" id="PF21671"/>
    </source>
</evidence>
<evidence type="ECO:0000256" key="1">
    <source>
        <dbReference type="SAM" id="SignalP"/>
    </source>
</evidence>
<feature type="domain" description="Protein CPL1-like" evidence="2">
    <location>
        <begin position="128"/>
        <end position="193"/>
    </location>
</feature>
<reference evidence="3 4" key="1">
    <citation type="journal article" date="2020" name="ISME J.">
        <title>Uncovering the hidden diversity of litter-decomposition mechanisms in mushroom-forming fungi.</title>
        <authorList>
            <person name="Floudas D."/>
            <person name="Bentzer J."/>
            <person name="Ahren D."/>
            <person name="Johansson T."/>
            <person name="Persson P."/>
            <person name="Tunlid A."/>
        </authorList>
    </citation>
    <scope>NUCLEOTIDE SEQUENCE [LARGE SCALE GENOMIC DNA]</scope>
    <source>
        <strain evidence="3 4">CBS 175.51</strain>
    </source>
</reference>
<dbReference type="EMBL" id="JAACJK010000171">
    <property type="protein sequence ID" value="KAF5320106.1"/>
    <property type="molecule type" value="Genomic_DNA"/>
</dbReference>